<feature type="domain" description="Methyltransferase type 11" evidence="4">
    <location>
        <begin position="277"/>
        <end position="359"/>
    </location>
</feature>
<keyword evidence="3" id="KW-0949">S-adenosyl-L-methionine</keyword>
<dbReference type="HOGENOM" id="CLU_049332_1_0_1"/>
<proteinExistence type="predicted"/>
<dbReference type="GO" id="GO:0032259">
    <property type="term" value="P:methylation"/>
    <property type="evidence" value="ECO:0007669"/>
    <property type="project" value="UniProtKB-KW"/>
</dbReference>
<protein>
    <submittedName>
        <fullName evidence="6">Methyltransferase</fullName>
    </submittedName>
</protein>
<keyword evidence="1 6" id="KW-0489">Methyltransferase</keyword>
<dbReference type="Pfam" id="PF08241">
    <property type="entry name" value="Methyltransf_11"/>
    <property type="match status" value="1"/>
</dbReference>
<feature type="domain" description="Methyltransferase" evidence="5">
    <location>
        <begin position="52"/>
        <end position="140"/>
    </location>
</feature>
<evidence type="ECO:0000256" key="2">
    <source>
        <dbReference type="ARBA" id="ARBA00022679"/>
    </source>
</evidence>
<organism evidence="6 7">
    <name type="scientific">Ophiocordyceps sinensis (strain Co18 / CGMCC 3.14243)</name>
    <name type="common">Yarsagumba caterpillar fungus</name>
    <name type="synonym">Hirsutella sinensis</name>
    <dbReference type="NCBI Taxonomy" id="911162"/>
    <lineage>
        <taxon>Eukaryota</taxon>
        <taxon>Fungi</taxon>
        <taxon>Dikarya</taxon>
        <taxon>Ascomycota</taxon>
        <taxon>Pezizomycotina</taxon>
        <taxon>Sordariomycetes</taxon>
        <taxon>Hypocreomycetidae</taxon>
        <taxon>Hypocreales</taxon>
        <taxon>Ophiocordycipitaceae</taxon>
        <taxon>Ophiocordyceps</taxon>
    </lineage>
</organism>
<dbReference type="PANTHER" id="PTHR43464:SF19">
    <property type="entry name" value="UBIQUINONE BIOSYNTHESIS O-METHYLTRANSFERASE, MITOCHONDRIAL"/>
    <property type="match status" value="1"/>
</dbReference>
<accession>T5AD85</accession>
<dbReference type="CDD" id="cd02440">
    <property type="entry name" value="AdoMet_MTases"/>
    <property type="match status" value="2"/>
</dbReference>
<dbReference type="EMBL" id="KE652777">
    <property type="protein sequence ID" value="EQL00549.1"/>
    <property type="molecule type" value="Genomic_DNA"/>
</dbReference>
<dbReference type="InterPro" id="IPR041698">
    <property type="entry name" value="Methyltransf_25"/>
</dbReference>
<gene>
    <name evidence="6" type="ORF">OCS_03734</name>
</gene>
<dbReference type="InterPro" id="IPR029063">
    <property type="entry name" value="SAM-dependent_MTases_sf"/>
</dbReference>
<dbReference type="eggNOG" id="ENOG502SHJW">
    <property type="taxonomic scope" value="Eukaryota"/>
</dbReference>
<evidence type="ECO:0000259" key="4">
    <source>
        <dbReference type="Pfam" id="PF08241"/>
    </source>
</evidence>
<dbReference type="Pfam" id="PF13649">
    <property type="entry name" value="Methyltransf_25"/>
    <property type="match status" value="1"/>
</dbReference>
<dbReference type="SUPFAM" id="SSF53335">
    <property type="entry name" value="S-adenosyl-L-methionine-dependent methyltransferases"/>
    <property type="match status" value="2"/>
</dbReference>
<dbReference type="OrthoDB" id="540004at2759"/>
<keyword evidence="2 6" id="KW-0808">Transferase</keyword>
<sequence length="496" mass="54649">MAVVSMAVDTNLTAEVLFDEVAGSYQQVYGNNDGLNRALDRLRDYQGTGASVLDVGCGPGGPAAYMAKSGFKVTGIDVSQVAIDICQRNVPGNFYKADMTDFEPNQQFDAIISLYSMFQMSHRSTCSVLFKFASWLRPGGTLVLATIPAEDLLEDKSQLDTSDYVERYQAPFMGRSIAATLITMKGWLGILQRAGLTIQHVERHGLEIEGFGTNEHHLFITAQRTSLEPLYGPHPVPAFRRPPHLLSQDAWQPFAERLTRHELDAVLEAVGQNKEVLDIGSGHGGELSKCWAYAIEPNGERNKLLVDNSHQSSVEIRHGTAEKLPFGDKRFDAAVALWILHYVHDLEQSLSEMARVVDPAAPNARIVIVQGAPDNDVVGLINKACAPIAGQGMTDHQGVLLATAARVFTNRGFGNISLVRVDARCNFPEEDMSTRCQRAAAVLTGFWYLDHPRSGEMREAFLPILREHFADRPFEVGDQAVMLVAQPTMTTERHMA</sequence>
<evidence type="ECO:0000313" key="6">
    <source>
        <dbReference type="EMBL" id="EQL00549.1"/>
    </source>
</evidence>
<dbReference type="PANTHER" id="PTHR43464">
    <property type="entry name" value="METHYLTRANSFERASE"/>
    <property type="match status" value="1"/>
</dbReference>
<dbReference type="GO" id="GO:0008757">
    <property type="term" value="F:S-adenosylmethionine-dependent methyltransferase activity"/>
    <property type="evidence" value="ECO:0007669"/>
    <property type="project" value="InterPro"/>
</dbReference>
<reference evidence="6 7" key="1">
    <citation type="journal article" date="2013" name="Chin. Sci. Bull.">
        <title>Genome survey uncovers the secrets of sex and lifestyle in caterpillar fungus.</title>
        <authorList>
            <person name="Hu X."/>
            <person name="Zhang Y."/>
            <person name="Xiao G."/>
            <person name="Zheng P."/>
            <person name="Xia Y."/>
            <person name="Zhang X."/>
            <person name="St Leger R.J."/>
            <person name="Liu X."/>
            <person name="Wang C."/>
        </authorList>
    </citation>
    <scope>NUCLEOTIDE SEQUENCE [LARGE SCALE GENOMIC DNA]</scope>
    <source>
        <strain evidence="7">Co18 / CGMCC 3.14243</strain>
        <tissue evidence="6">Fruit-body</tissue>
    </source>
</reference>
<dbReference type="Proteomes" id="UP000019374">
    <property type="component" value="Unassembled WGS sequence"/>
</dbReference>
<name>T5AD85_OPHSC</name>
<dbReference type="InterPro" id="IPR013216">
    <property type="entry name" value="Methyltransf_11"/>
</dbReference>
<evidence type="ECO:0000313" key="7">
    <source>
        <dbReference type="Proteomes" id="UP000019374"/>
    </source>
</evidence>
<evidence type="ECO:0000259" key="5">
    <source>
        <dbReference type="Pfam" id="PF13649"/>
    </source>
</evidence>
<dbReference type="AlphaFoldDB" id="T5AD85"/>
<evidence type="ECO:0000256" key="1">
    <source>
        <dbReference type="ARBA" id="ARBA00022603"/>
    </source>
</evidence>
<dbReference type="Gene3D" id="3.40.50.150">
    <property type="entry name" value="Vaccinia Virus protein VP39"/>
    <property type="match status" value="2"/>
</dbReference>
<evidence type="ECO:0000256" key="3">
    <source>
        <dbReference type="ARBA" id="ARBA00022691"/>
    </source>
</evidence>